<evidence type="ECO:0000256" key="2">
    <source>
        <dbReference type="SAM" id="SignalP"/>
    </source>
</evidence>
<dbReference type="AlphaFoldDB" id="A0A915MUP3"/>
<organism evidence="3 4">
    <name type="scientific">Meloidogyne javanica</name>
    <name type="common">Root-knot nematode worm</name>
    <dbReference type="NCBI Taxonomy" id="6303"/>
    <lineage>
        <taxon>Eukaryota</taxon>
        <taxon>Metazoa</taxon>
        <taxon>Ecdysozoa</taxon>
        <taxon>Nematoda</taxon>
        <taxon>Chromadorea</taxon>
        <taxon>Rhabditida</taxon>
        <taxon>Tylenchina</taxon>
        <taxon>Tylenchomorpha</taxon>
        <taxon>Tylenchoidea</taxon>
        <taxon>Meloidogynidae</taxon>
        <taxon>Meloidogyninae</taxon>
        <taxon>Meloidogyne</taxon>
        <taxon>Meloidogyne incognita group</taxon>
    </lineage>
</organism>
<name>A0A915MUP3_MELJA</name>
<accession>A0A915MUP3</accession>
<reference evidence="4" key="1">
    <citation type="submission" date="2022-11" db="UniProtKB">
        <authorList>
            <consortium name="WormBaseParasite"/>
        </authorList>
    </citation>
    <scope>IDENTIFICATION</scope>
</reference>
<evidence type="ECO:0000256" key="1">
    <source>
        <dbReference type="SAM" id="MobiDB-lite"/>
    </source>
</evidence>
<evidence type="ECO:0000313" key="3">
    <source>
        <dbReference type="Proteomes" id="UP000887561"/>
    </source>
</evidence>
<dbReference type="Proteomes" id="UP000887561">
    <property type="component" value="Unplaced"/>
</dbReference>
<proteinExistence type="predicted"/>
<keyword evidence="2" id="KW-0732">Signal</keyword>
<sequence>MKSSTFQFIFLLIIGIQLICTLNNVDGAANEQKINVDKIKGNNNGDGGSLLNEDYNSDPKGNQPINNH</sequence>
<evidence type="ECO:0000313" key="4">
    <source>
        <dbReference type="WBParaSite" id="scaffold49145_cov294.g24911"/>
    </source>
</evidence>
<feature type="region of interest" description="Disordered" evidence="1">
    <location>
        <begin position="38"/>
        <end position="68"/>
    </location>
</feature>
<dbReference type="WBParaSite" id="scaffold49145_cov294.g24911">
    <property type="protein sequence ID" value="scaffold49145_cov294.g24911"/>
    <property type="gene ID" value="scaffold49145_cov294.g24911"/>
</dbReference>
<feature type="chain" id="PRO_5036965488" evidence="2">
    <location>
        <begin position="28"/>
        <end position="68"/>
    </location>
</feature>
<feature type="compositionally biased region" description="Polar residues" evidence="1">
    <location>
        <begin position="59"/>
        <end position="68"/>
    </location>
</feature>
<keyword evidence="3" id="KW-1185">Reference proteome</keyword>
<protein>
    <submittedName>
        <fullName evidence="4">Uncharacterized protein</fullName>
    </submittedName>
</protein>
<feature type="signal peptide" evidence="2">
    <location>
        <begin position="1"/>
        <end position="27"/>
    </location>
</feature>